<comment type="caution">
    <text evidence="3">The sequence shown here is derived from an EMBL/GenBank/DDBJ whole genome shotgun (WGS) entry which is preliminary data.</text>
</comment>
<protein>
    <recommendedName>
        <fullName evidence="2">Amidohydrolase 3 domain-containing protein</fullName>
    </recommendedName>
</protein>
<proteinExistence type="predicted"/>
<evidence type="ECO:0000259" key="2">
    <source>
        <dbReference type="Pfam" id="PF07969"/>
    </source>
</evidence>
<dbReference type="InterPro" id="IPR032466">
    <property type="entry name" value="Metal_Hydrolase"/>
</dbReference>
<dbReference type="CDD" id="cd01300">
    <property type="entry name" value="YtcJ_like"/>
    <property type="match status" value="1"/>
</dbReference>
<organism evidence="3 4">
    <name type="scientific">Halorubrum ezzemoulense DSM 17463</name>
    <dbReference type="NCBI Taxonomy" id="1121945"/>
    <lineage>
        <taxon>Archaea</taxon>
        <taxon>Methanobacteriati</taxon>
        <taxon>Methanobacteriota</taxon>
        <taxon>Stenosarchaea group</taxon>
        <taxon>Halobacteria</taxon>
        <taxon>Halobacteriales</taxon>
        <taxon>Haloferacaceae</taxon>
        <taxon>Halorubrum</taxon>
    </lineage>
</organism>
<accession>A0A1X4H8A9</accession>
<feature type="domain" description="Amidohydrolase 3" evidence="2">
    <location>
        <begin position="76"/>
        <end position="545"/>
    </location>
</feature>
<dbReference type="SUPFAM" id="SSF51556">
    <property type="entry name" value="Metallo-dependent hydrolases"/>
    <property type="match status" value="1"/>
</dbReference>
<dbReference type="InterPro" id="IPR013108">
    <property type="entry name" value="Amidohydro_3"/>
</dbReference>
<evidence type="ECO:0000313" key="3">
    <source>
        <dbReference type="EMBL" id="OSP07911.1"/>
    </source>
</evidence>
<dbReference type="Gene3D" id="3.20.20.140">
    <property type="entry name" value="Metal-dependent hydrolases"/>
    <property type="match status" value="1"/>
</dbReference>
<dbReference type="Gene3D" id="3.10.310.70">
    <property type="match status" value="1"/>
</dbReference>
<dbReference type="AlphaFoldDB" id="A0A1X4H8A9"/>
<dbReference type="InterPro" id="IPR011059">
    <property type="entry name" value="Metal-dep_hydrolase_composite"/>
</dbReference>
<dbReference type="eggNOG" id="arCOG00691">
    <property type="taxonomic scope" value="Archaea"/>
</dbReference>
<feature type="region of interest" description="Disordered" evidence="1">
    <location>
        <begin position="1"/>
        <end position="27"/>
    </location>
</feature>
<dbReference type="Pfam" id="PF07969">
    <property type="entry name" value="Amidohydro_3"/>
    <property type="match status" value="1"/>
</dbReference>
<dbReference type="STRING" id="1121945.GCA_000421805_02937"/>
<dbReference type="EMBL" id="NEDJ01000019">
    <property type="protein sequence ID" value="OSP07911.1"/>
    <property type="molecule type" value="Genomic_DNA"/>
</dbReference>
<dbReference type="GO" id="GO:0016810">
    <property type="term" value="F:hydrolase activity, acting on carbon-nitrogen (but not peptide) bonds"/>
    <property type="evidence" value="ECO:0007669"/>
    <property type="project" value="InterPro"/>
</dbReference>
<dbReference type="SUPFAM" id="SSF51338">
    <property type="entry name" value="Composite domain of metallo-dependent hydrolases"/>
    <property type="match status" value="1"/>
</dbReference>
<reference evidence="3 4" key="1">
    <citation type="submission" date="2017-04" db="EMBL/GenBank/DDBJ databases">
        <title>MLSA of the genus Halorubrum.</title>
        <authorList>
            <person name="De La Haba R."/>
            <person name="Sanchez-Porro C."/>
            <person name="Infante-Dominguez C."/>
            <person name="Ventosa A."/>
        </authorList>
    </citation>
    <scope>NUCLEOTIDE SEQUENCE [LARGE SCALE GENOMIC DNA]</scope>
    <source>
        <strain evidence="3 4">DSM 17463</strain>
    </source>
</reference>
<dbReference type="Gene3D" id="2.30.40.10">
    <property type="entry name" value="Urease, subunit C, domain 1"/>
    <property type="match status" value="1"/>
</dbReference>
<dbReference type="InterPro" id="IPR033932">
    <property type="entry name" value="YtcJ-like"/>
</dbReference>
<dbReference type="PANTHER" id="PTHR22642">
    <property type="entry name" value="IMIDAZOLONEPROPIONASE"/>
    <property type="match status" value="1"/>
</dbReference>
<name>A0A1X4H8A9_HALEZ</name>
<evidence type="ECO:0000313" key="4">
    <source>
        <dbReference type="Proteomes" id="UP000193587"/>
    </source>
</evidence>
<dbReference type="Proteomes" id="UP000193587">
    <property type="component" value="Unassembled WGS sequence"/>
</dbReference>
<gene>
    <name evidence="3" type="ORF">B9H04_07440</name>
</gene>
<evidence type="ECO:0000256" key="1">
    <source>
        <dbReference type="SAM" id="MobiDB-lite"/>
    </source>
</evidence>
<sequence length="549" mass="58670">MRRPRTSSGSTPTRPCTSSAGRTARSSPVTELLLRGGAVHTFDDDRTVAEAVLFRDGHVATVGDTETVEAAATDPRIVDLDGRVVLPGFNDAHTHLLSVGIDRLETDLAGADDRAEALSMLRENATATEPGEWVLGYNFDETTWPDDDGHLTRTDLDAVSEEHPVAAMRVDGHAAAVNGPAVDRVDLDGVERDVKRDDSGEPTGVLVEDAAGRVKQATYPRGEKARRALAAATERAHELGVTSVQNMSGLTAPQEFGSPIHAAFFGAWRDDELGLRVTFYVHSGKAESLSDLEIASGFGDDWLRIGGLKTFSDGSLGARTGKISGTYVDDPDNDGTMVTTESELSELFRTAARADQQIATHALGDVAIDTVLDCYEAVLDDYRVPDPRLRIEHVELATDAAIDRMAELGIVASMQPNFLQWAGKDGIYETVIGSEARGGNNRFRSVRDAGVPLAFGSDTMPIGPLHGIHHAVNAPHDTQRLSVDEAIAAYTRDAAYAEFTEAEKGTLEPGKLADAVVLGADPFAEPESIADIDVDLTVVDGEIVHEDPG</sequence>
<dbReference type="PANTHER" id="PTHR22642:SF2">
    <property type="entry name" value="PROTEIN LONG AFTER FAR-RED 3"/>
    <property type="match status" value="1"/>
</dbReference>